<keyword evidence="2" id="KW-0539">Nucleus</keyword>
<gene>
    <name evidence="3" type="ORF">ATEIFO6365_0002099300</name>
</gene>
<dbReference type="GO" id="GO:0003677">
    <property type="term" value="F:DNA binding"/>
    <property type="evidence" value="ECO:0007669"/>
    <property type="project" value="UniProtKB-KW"/>
</dbReference>
<dbReference type="SUPFAM" id="SSF46689">
    <property type="entry name" value="Homeodomain-like"/>
    <property type="match status" value="1"/>
</dbReference>
<keyword evidence="4" id="KW-1185">Reference proteome</keyword>
<accession>A0A5M3YZL5</accession>
<evidence type="ECO:0000313" key="4">
    <source>
        <dbReference type="Proteomes" id="UP000452235"/>
    </source>
</evidence>
<dbReference type="Pfam" id="PF05225">
    <property type="entry name" value="HTH_psq"/>
    <property type="match status" value="1"/>
</dbReference>
<sequence>MPPTRSQNAQRQQEQEGRMSLAIAAINEGKYLSVRKAASDYDVSITTLRNRLKGVTCRAQKRANCHKFTQNEEDQIVQRALMSVQHGTIPPRSHIRQIANTLLSERGTTPAQTVGQNWVTNFIKRRAELQVLYPQRISRRYIDHPSGGGEATALEELHGGVRAGSQPGNHPMRVTLQRLTKIEKHIATIREQLEMQPHNASSPTRLEPFIKGIEAMMGVYVDLMKEAGEPQASVPGNEESVLFEIGT</sequence>
<dbReference type="OrthoDB" id="4502298at2759"/>
<organism evidence="3 4">
    <name type="scientific">Aspergillus terreus</name>
    <dbReference type="NCBI Taxonomy" id="33178"/>
    <lineage>
        <taxon>Eukaryota</taxon>
        <taxon>Fungi</taxon>
        <taxon>Dikarya</taxon>
        <taxon>Ascomycota</taxon>
        <taxon>Pezizomycotina</taxon>
        <taxon>Eurotiomycetes</taxon>
        <taxon>Eurotiomycetidae</taxon>
        <taxon>Eurotiales</taxon>
        <taxon>Aspergillaceae</taxon>
        <taxon>Aspergillus</taxon>
        <taxon>Aspergillus subgen. Circumdati</taxon>
    </lineage>
</organism>
<dbReference type="InterPro" id="IPR007889">
    <property type="entry name" value="HTH_Psq"/>
</dbReference>
<dbReference type="InterPro" id="IPR009057">
    <property type="entry name" value="Homeodomain-like_sf"/>
</dbReference>
<evidence type="ECO:0000256" key="1">
    <source>
        <dbReference type="ARBA" id="ARBA00023125"/>
    </source>
</evidence>
<protein>
    <submittedName>
        <fullName evidence="3">Uncharacterized protein</fullName>
    </submittedName>
</protein>
<dbReference type="VEuPathDB" id="FungiDB:ATEG_02716"/>
<dbReference type="EMBL" id="BLJY01000002">
    <property type="protein sequence ID" value="GFF13882.1"/>
    <property type="molecule type" value="Genomic_DNA"/>
</dbReference>
<dbReference type="Proteomes" id="UP000452235">
    <property type="component" value="Unassembled WGS sequence"/>
</dbReference>
<name>A0A5M3YZL5_ASPTE</name>
<dbReference type="AlphaFoldDB" id="A0A5M3YZL5"/>
<proteinExistence type="predicted"/>
<dbReference type="InterPro" id="IPR006600">
    <property type="entry name" value="HTH_CenpB_DNA-bd_dom"/>
</dbReference>
<comment type="caution">
    <text evidence="3">The sequence shown here is derived from an EMBL/GenBank/DDBJ whole genome shotgun (WGS) entry which is preliminary data.</text>
</comment>
<reference evidence="3 4" key="1">
    <citation type="submission" date="2020-01" db="EMBL/GenBank/DDBJ databases">
        <title>Aspergillus terreus IFO 6365 whole genome shotgun sequence.</title>
        <authorList>
            <person name="Kanamasa S."/>
            <person name="Takahashi H."/>
        </authorList>
    </citation>
    <scope>NUCLEOTIDE SEQUENCE [LARGE SCALE GENOMIC DNA]</scope>
    <source>
        <strain evidence="3 4">IFO 6365</strain>
    </source>
</reference>
<keyword evidence="1" id="KW-0238">DNA-binding</keyword>
<dbReference type="PROSITE" id="PS51253">
    <property type="entry name" value="HTH_CENPB"/>
    <property type="match status" value="1"/>
</dbReference>
<evidence type="ECO:0000313" key="3">
    <source>
        <dbReference type="EMBL" id="GFF13882.1"/>
    </source>
</evidence>
<dbReference type="Gene3D" id="1.10.10.60">
    <property type="entry name" value="Homeodomain-like"/>
    <property type="match status" value="1"/>
</dbReference>
<evidence type="ECO:0000256" key="2">
    <source>
        <dbReference type="ARBA" id="ARBA00023242"/>
    </source>
</evidence>